<dbReference type="eggNOG" id="COG0617">
    <property type="taxonomic scope" value="Bacteria"/>
</dbReference>
<organism evidence="3 4">
    <name type="scientific">Maridesulfovibrio hydrothermalis AM13 = DSM 14728</name>
    <dbReference type="NCBI Taxonomy" id="1121451"/>
    <lineage>
        <taxon>Bacteria</taxon>
        <taxon>Pseudomonadati</taxon>
        <taxon>Thermodesulfobacteriota</taxon>
        <taxon>Desulfovibrionia</taxon>
        <taxon>Desulfovibrionales</taxon>
        <taxon>Desulfovibrionaceae</taxon>
        <taxon>Maridesulfovibrio</taxon>
    </lineage>
</organism>
<gene>
    <name evidence="3" type="ORF">DESAM_20712</name>
</gene>
<keyword evidence="4" id="KW-1185">Reference proteome</keyword>
<dbReference type="GO" id="GO:0016787">
    <property type="term" value="F:hydrolase activity"/>
    <property type="evidence" value="ECO:0007669"/>
    <property type="project" value="UniProtKB-KW"/>
</dbReference>
<dbReference type="Proteomes" id="UP000010808">
    <property type="component" value="Chromosome"/>
</dbReference>
<keyword evidence="3" id="KW-0378">Hydrolase</keyword>
<dbReference type="Pfam" id="PF01966">
    <property type="entry name" value="HD"/>
    <property type="match status" value="1"/>
</dbReference>
<dbReference type="AlphaFoldDB" id="L0R8C6"/>
<dbReference type="PANTHER" id="PTHR47545:SF1">
    <property type="entry name" value="MULTIFUNCTIONAL CCA PROTEIN"/>
    <property type="match status" value="1"/>
</dbReference>
<dbReference type="CDD" id="cd00077">
    <property type="entry name" value="HDc"/>
    <property type="match status" value="1"/>
</dbReference>
<dbReference type="EMBL" id="FO203522">
    <property type="protein sequence ID" value="CCO22999.1"/>
    <property type="molecule type" value="Genomic_DNA"/>
</dbReference>
<dbReference type="HOGENOM" id="CLU_620696_0_0_7"/>
<reference evidence="3 4" key="1">
    <citation type="submission" date="2012-10" db="EMBL/GenBank/DDBJ databases">
        <authorList>
            <person name="Genoscope - CEA"/>
        </authorList>
    </citation>
    <scope>NUCLEOTIDE SEQUENCE [LARGE SCALE GENOMIC DNA]</scope>
    <source>
        <strain evidence="4">AM13 / DSM 14728</strain>
    </source>
</reference>
<dbReference type="GO" id="GO:0000166">
    <property type="term" value="F:nucleotide binding"/>
    <property type="evidence" value="ECO:0007669"/>
    <property type="project" value="UniProtKB-KW"/>
</dbReference>
<dbReference type="InterPro" id="IPR003607">
    <property type="entry name" value="HD/PDEase_dom"/>
</dbReference>
<dbReference type="PATRIC" id="fig|1121451.3.peg.972"/>
<keyword evidence="1" id="KW-0547">Nucleotide-binding</keyword>
<accession>L0R8C6</accession>
<dbReference type="RefSeq" id="WP_015335604.1">
    <property type="nucleotide sequence ID" value="NC_020055.1"/>
</dbReference>
<dbReference type="Gene3D" id="1.10.3090.10">
    <property type="entry name" value="cca-adding enzyme, domain 2"/>
    <property type="match status" value="1"/>
</dbReference>
<feature type="domain" description="HD" evidence="2">
    <location>
        <begin position="270"/>
        <end position="335"/>
    </location>
</feature>
<dbReference type="Gene3D" id="1.10.246.80">
    <property type="match status" value="1"/>
</dbReference>
<dbReference type="PANTHER" id="PTHR47545">
    <property type="entry name" value="MULTIFUNCTIONAL CCA PROTEIN"/>
    <property type="match status" value="1"/>
</dbReference>
<evidence type="ECO:0000259" key="2">
    <source>
        <dbReference type="Pfam" id="PF01966"/>
    </source>
</evidence>
<dbReference type="OrthoDB" id="14083at2"/>
<name>L0R8C6_9BACT</name>
<protein>
    <submittedName>
        <fullName evidence="3">Metal dependent phosphohydrolase</fullName>
    </submittedName>
</protein>
<dbReference type="STRING" id="1121451.DESAM_20712"/>
<sequence>MSEPFKDAVGICKTIMRNGYDAYIINEGLQKLTIEDKGQEVELDISTELDFKGLSKLFPNIQASDKNGIAARLKEGETTFLFYTSETSNSSHPEECVSRMTPRLLKALEKQHEIPMSAACPYIPKATDPYKGFAELSSGQVRLLGIPDQTLKKDYLMGIRALRFAANYNLPLETNTKIAIIRASKRILDYVPVPEIMDEWRKVEAENMYVFVSLLFETMILHGLIPEIAALSRLTQVKNSKTGETENVFNHTLDVMRLYPEELPYDWFGVVACLFHDVGKLYTAEEIEGRWQFLQHHRVGSKVTRKILTRLNFPQEDVDLICELVRHHMRFHFMLTDKGIRKFKAIDEYPRLIEMVRADIKARETTYKEFNHNLKMLERADIPEEALDPFLNGNEIMQHTGLNPGPNVGIIRESLLKAQISGDVSTMEEAIEYVIEQADKEKLI</sequence>
<evidence type="ECO:0000313" key="4">
    <source>
        <dbReference type="Proteomes" id="UP000010808"/>
    </source>
</evidence>
<dbReference type="InterPro" id="IPR006674">
    <property type="entry name" value="HD_domain"/>
</dbReference>
<evidence type="ECO:0000313" key="3">
    <source>
        <dbReference type="EMBL" id="CCO22999.1"/>
    </source>
</evidence>
<proteinExistence type="predicted"/>
<dbReference type="SUPFAM" id="SSF81891">
    <property type="entry name" value="Poly A polymerase C-terminal region-like"/>
    <property type="match status" value="1"/>
</dbReference>
<evidence type="ECO:0000256" key="1">
    <source>
        <dbReference type="ARBA" id="ARBA00022741"/>
    </source>
</evidence>
<dbReference type="KEGG" id="dhy:DESAM_20712"/>
<dbReference type="InterPro" id="IPR050124">
    <property type="entry name" value="tRNA_CCA-adding_enzyme"/>
</dbReference>